<organism evidence="8 9">
    <name type="scientific">Aspergillus terreus (strain NIH 2624 / FGSC A1156)</name>
    <dbReference type="NCBI Taxonomy" id="341663"/>
    <lineage>
        <taxon>Eukaryota</taxon>
        <taxon>Fungi</taxon>
        <taxon>Dikarya</taxon>
        <taxon>Ascomycota</taxon>
        <taxon>Pezizomycotina</taxon>
        <taxon>Eurotiomycetes</taxon>
        <taxon>Eurotiomycetidae</taxon>
        <taxon>Eurotiales</taxon>
        <taxon>Aspergillaceae</taxon>
        <taxon>Aspergillus</taxon>
        <taxon>Aspergillus subgen. Circumdati</taxon>
    </lineage>
</organism>
<dbReference type="InterPro" id="IPR049326">
    <property type="entry name" value="Rhodopsin_dom_fungi"/>
</dbReference>
<dbReference type="PANTHER" id="PTHR33048:SF141">
    <property type="entry name" value="INTEGRAL MEMBRANE PROTEIN-RELATED"/>
    <property type="match status" value="1"/>
</dbReference>
<dbReference type="eggNOG" id="ENOG502TD8R">
    <property type="taxonomic scope" value="Eukaryota"/>
</dbReference>
<name>Q0CPY9_ASPTN</name>
<proteinExistence type="inferred from homology"/>
<evidence type="ECO:0000256" key="1">
    <source>
        <dbReference type="ARBA" id="ARBA00004141"/>
    </source>
</evidence>
<reference evidence="9" key="1">
    <citation type="submission" date="2005-09" db="EMBL/GenBank/DDBJ databases">
        <title>Annotation of the Aspergillus terreus NIH2624 genome.</title>
        <authorList>
            <person name="Birren B.W."/>
            <person name="Lander E.S."/>
            <person name="Galagan J.E."/>
            <person name="Nusbaum C."/>
            <person name="Devon K."/>
            <person name="Henn M."/>
            <person name="Ma L.-J."/>
            <person name="Jaffe D.B."/>
            <person name="Butler J."/>
            <person name="Alvarez P."/>
            <person name="Gnerre S."/>
            <person name="Grabherr M."/>
            <person name="Kleber M."/>
            <person name="Mauceli E.W."/>
            <person name="Brockman W."/>
            <person name="Rounsley S."/>
            <person name="Young S.K."/>
            <person name="LaButti K."/>
            <person name="Pushparaj V."/>
            <person name="DeCaprio D."/>
            <person name="Crawford M."/>
            <person name="Koehrsen M."/>
            <person name="Engels R."/>
            <person name="Montgomery P."/>
            <person name="Pearson M."/>
            <person name="Howarth C."/>
            <person name="Larson L."/>
            <person name="Luoma S."/>
            <person name="White J."/>
            <person name="Alvarado L."/>
            <person name="Kodira C.D."/>
            <person name="Zeng Q."/>
            <person name="Oleary S."/>
            <person name="Yandava C."/>
            <person name="Denning D.W."/>
            <person name="Nierman W.C."/>
            <person name="Milne T."/>
            <person name="Madden K."/>
        </authorList>
    </citation>
    <scope>NUCLEOTIDE SEQUENCE [LARGE SCALE GENOMIC DNA]</scope>
    <source>
        <strain evidence="9">NIH 2624 / FGSC A1156</strain>
    </source>
</reference>
<feature type="transmembrane region" description="Helical" evidence="6">
    <location>
        <begin position="162"/>
        <end position="179"/>
    </location>
</feature>
<dbReference type="InterPro" id="IPR052337">
    <property type="entry name" value="SAT4-like"/>
</dbReference>
<protein>
    <recommendedName>
        <fullName evidence="7">Rhodopsin domain-containing protein</fullName>
    </recommendedName>
</protein>
<feature type="transmembrane region" description="Helical" evidence="6">
    <location>
        <begin position="284"/>
        <end position="305"/>
    </location>
</feature>
<accession>Q0CPY9</accession>
<evidence type="ECO:0000313" key="8">
    <source>
        <dbReference type="EMBL" id="EAU36047.1"/>
    </source>
</evidence>
<dbReference type="GO" id="GO:0016020">
    <property type="term" value="C:membrane"/>
    <property type="evidence" value="ECO:0007669"/>
    <property type="project" value="UniProtKB-SubCell"/>
</dbReference>
<keyword evidence="3 6" id="KW-1133">Transmembrane helix</keyword>
<dbReference type="OrthoDB" id="2496787at2759"/>
<dbReference type="STRING" id="341663.Q0CPY9"/>
<feature type="transmembrane region" description="Helical" evidence="6">
    <location>
        <begin position="213"/>
        <end position="232"/>
    </location>
</feature>
<dbReference type="RefSeq" id="XP_001213423.1">
    <property type="nucleotide sequence ID" value="XM_001213423.1"/>
</dbReference>
<evidence type="ECO:0000313" key="9">
    <source>
        <dbReference type="Proteomes" id="UP000007963"/>
    </source>
</evidence>
<evidence type="ECO:0000259" key="7">
    <source>
        <dbReference type="Pfam" id="PF20684"/>
    </source>
</evidence>
<keyword evidence="4 6" id="KW-0472">Membrane</keyword>
<dbReference type="EMBL" id="CH476598">
    <property type="protein sequence ID" value="EAU36047.1"/>
    <property type="molecule type" value="Genomic_DNA"/>
</dbReference>
<dbReference type="Proteomes" id="UP000007963">
    <property type="component" value="Unassembled WGS sequence"/>
</dbReference>
<feature type="transmembrane region" description="Helical" evidence="6">
    <location>
        <begin position="244"/>
        <end position="264"/>
    </location>
</feature>
<evidence type="ECO:0000256" key="2">
    <source>
        <dbReference type="ARBA" id="ARBA00022692"/>
    </source>
</evidence>
<feature type="transmembrane region" description="Helical" evidence="6">
    <location>
        <begin position="127"/>
        <end position="150"/>
    </location>
</feature>
<gene>
    <name evidence="8" type="ORF">ATEG_04245</name>
</gene>
<dbReference type="HOGENOM" id="CLU_028200_6_1_1"/>
<dbReference type="AlphaFoldDB" id="Q0CPY9"/>
<sequence length="379" mass="41637">MPVRGRGLQGCLFQLRDGKLHDGRRTAYVISLQEESEDIGSNDSKVAKYVESRQCGLPIIQRYPEADAGTIIPFSISTILFVVRMTAKTMRLGGGWGADDYTIIGAYCLAVVGFSVNISTLTLSQHFYAFVLVYKALISLAKISVCLFLLRIFQSTVFRCTAYTMIGINSAIAISWMLVDSFHCIPVHLAWTQWQGVEQGKCVNFTAATFANGFVNIIVDAVMVVMPVYEISKLNLSRQKKMGVALMFASGLILTMIGVVRVIVFSKNSSNQNPTYEMEALNRWSVIECQVAIICACLPATRAMLVRFCPGLLGVSTGQASSGQPYQKKTPTGAELRLGHLTNKSGISKTVSYSIDYGHKMQRASNGFTRLDEVEPNTV</sequence>
<comment type="similarity">
    <text evidence="5">Belongs to the SAT4 family.</text>
</comment>
<evidence type="ECO:0000256" key="6">
    <source>
        <dbReference type="SAM" id="Phobius"/>
    </source>
</evidence>
<dbReference type="PANTHER" id="PTHR33048">
    <property type="entry name" value="PTH11-LIKE INTEGRAL MEMBRANE PROTEIN (AFU_ORTHOLOGUE AFUA_5G11245)"/>
    <property type="match status" value="1"/>
</dbReference>
<dbReference type="Pfam" id="PF20684">
    <property type="entry name" value="Fung_rhodopsin"/>
    <property type="match status" value="1"/>
</dbReference>
<dbReference type="VEuPathDB" id="FungiDB:ATEG_04245"/>
<keyword evidence="2 6" id="KW-0812">Transmembrane</keyword>
<evidence type="ECO:0000256" key="3">
    <source>
        <dbReference type="ARBA" id="ARBA00022989"/>
    </source>
</evidence>
<comment type="subcellular location">
    <subcellularLocation>
        <location evidence="1">Membrane</location>
        <topology evidence="1">Multi-pass membrane protein</topology>
    </subcellularLocation>
</comment>
<feature type="transmembrane region" description="Helical" evidence="6">
    <location>
        <begin position="99"/>
        <end position="121"/>
    </location>
</feature>
<evidence type="ECO:0000256" key="4">
    <source>
        <dbReference type="ARBA" id="ARBA00023136"/>
    </source>
</evidence>
<evidence type="ECO:0000256" key="5">
    <source>
        <dbReference type="ARBA" id="ARBA00038359"/>
    </source>
</evidence>
<dbReference type="OMA" id="PTYEMEA"/>
<dbReference type="GeneID" id="4318510"/>
<feature type="domain" description="Rhodopsin" evidence="7">
    <location>
        <begin position="84"/>
        <end position="306"/>
    </location>
</feature>